<gene>
    <name evidence="1" type="ORF">STCU_07811</name>
</gene>
<sequence>MDHWTPLLLRRVVREALLTEAAPAPLTEEAVEELVAWARDGALGGVAAALTRAALSLPPTAEQAPPAAAAAADSKAAESGAEWAGTVEANRAELEGAQGVQLMRSVFEKRGLKGIAHVLERENIDLGVFLAMTESDFRTVFKATFGISKKLQSLQRELKANLK</sequence>
<dbReference type="AlphaFoldDB" id="S9U366"/>
<dbReference type="OrthoDB" id="271862at2759"/>
<proteinExistence type="predicted"/>
<reference evidence="1 2" key="1">
    <citation type="journal article" date="2013" name="PLoS ONE">
        <title>Predicting the Proteins of Angomonas deanei, Strigomonas culicis and Their Respective Endosymbionts Reveals New Aspects of the Trypanosomatidae Family.</title>
        <authorList>
            <person name="Motta M.C."/>
            <person name="Martins A.C."/>
            <person name="de Souza S.S."/>
            <person name="Catta-Preta C.M."/>
            <person name="Silva R."/>
            <person name="Klein C.C."/>
            <person name="de Almeida L.G."/>
            <person name="de Lima Cunha O."/>
            <person name="Ciapina L.P."/>
            <person name="Brocchi M."/>
            <person name="Colabardini A.C."/>
            <person name="de Araujo Lima B."/>
            <person name="Machado C.R."/>
            <person name="de Almeida Soares C.M."/>
            <person name="Probst C.M."/>
            <person name="de Menezes C.B."/>
            <person name="Thompson C.E."/>
            <person name="Bartholomeu D.C."/>
            <person name="Gradia D.F."/>
            <person name="Pavoni D.P."/>
            <person name="Grisard E.C."/>
            <person name="Fantinatti-Garboggini F."/>
            <person name="Marchini F.K."/>
            <person name="Rodrigues-Luiz G.F."/>
            <person name="Wagner G."/>
            <person name="Goldman G.H."/>
            <person name="Fietto J.L."/>
            <person name="Elias M.C."/>
            <person name="Goldman M.H."/>
            <person name="Sagot M.F."/>
            <person name="Pereira M."/>
            <person name="Stoco P.H."/>
            <person name="de Mendonca-Neto R.P."/>
            <person name="Teixeira S.M."/>
            <person name="Maciel T.E."/>
            <person name="de Oliveira Mendes T.A."/>
            <person name="Urmenyi T.P."/>
            <person name="de Souza W."/>
            <person name="Schenkman S."/>
            <person name="de Vasconcelos A.T."/>
        </authorList>
    </citation>
    <scope>NUCLEOTIDE SEQUENCE [LARGE SCALE GENOMIC DNA]</scope>
</reference>
<evidence type="ECO:0000313" key="2">
    <source>
        <dbReference type="Proteomes" id="UP000015354"/>
    </source>
</evidence>
<evidence type="ECO:0008006" key="3">
    <source>
        <dbReference type="Google" id="ProtNLM"/>
    </source>
</evidence>
<dbReference type="Proteomes" id="UP000015354">
    <property type="component" value="Unassembled WGS sequence"/>
</dbReference>
<dbReference type="EMBL" id="ATMH01007811">
    <property type="protein sequence ID" value="EPY23229.1"/>
    <property type="molecule type" value="Genomic_DNA"/>
</dbReference>
<evidence type="ECO:0000313" key="1">
    <source>
        <dbReference type="EMBL" id="EPY23229.1"/>
    </source>
</evidence>
<keyword evidence="2" id="KW-1185">Reference proteome</keyword>
<name>S9U366_9TRYP</name>
<comment type="caution">
    <text evidence="1">The sequence shown here is derived from an EMBL/GenBank/DDBJ whole genome shotgun (WGS) entry which is preliminary data.</text>
</comment>
<protein>
    <recommendedName>
        <fullName evidence="3">SAM domain-containing protein</fullName>
    </recommendedName>
</protein>
<organism evidence="1 2">
    <name type="scientific">Strigomonas culicis</name>
    <dbReference type="NCBI Taxonomy" id="28005"/>
    <lineage>
        <taxon>Eukaryota</taxon>
        <taxon>Discoba</taxon>
        <taxon>Euglenozoa</taxon>
        <taxon>Kinetoplastea</taxon>
        <taxon>Metakinetoplastina</taxon>
        <taxon>Trypanosomatida</taxon>
        <taxon>Trypanosomatidae</taxon>
        <taxon>Strigomonadinae</taxon>
        <taxon>Strigomonas</taxon>
    </lineage>
</organism>
<accession>S9U366</accession>